<evidence type="ECO:0000256" key="3">
    <source>
        <dbReference type="PROSITE-ProRule" id="PRU00221"/>
    </source>
</evidence>
<feature type="compositionally biased region" description="Polar residues" evidence="4">
    <location>
        <begin position="750"/>
        <end position="764"/>
    </location>
</feature>
<sequence length="1164" mass="128060">MSDSLFRKKVLTRELYTSKETLSAILPLSYSSENVVLGSQEGNIEIVDTNKKQIKCQLQGHRNSVNSLLQTKDLLISGASDATIRLWDIETGKFLAFIPEQGNRKRVSYQQKKAAFKMVQEAQSRLEQAGPEHKKQAEKAVHDATRNFSLLGTGLEKRLVPSTTLSEEEEKGSFTGTHSGKISSLVLLNPVEYGSDTSRSSISSTMIASASADSTIKFWSLSEASSQSALLHTIESAHVDAVTGCAAIPGSPYLISVGWDRAIRIWDLRICDCVCEFENAHSDFITSVTLLPHLQQSLPPSPLDHPSLRYTSDSYLVSSEAARDGVVYFATAGWDTIVKIWSFNGAVVAPYFPASDYLALHNKFFTSLLSSRSLSEYSVDLYNIDSAFTQRLPSPPPEEDENEKKAIPFTESKKYSVLDSDDEMNRNASLYKKQAEAVQPDTVEIKADEELAENKFTHEFARILFRFLNSETKAEEEEKTNTKLKQQVFAQVAKERAMEEKQRGEQKEKEWQDLLNELRKKQKKPTGPRAPQFNSQRRGRKEKKEGEKVPLWMEPLPLNLTRRNEVNMKEWLLMRADKLFGKGRIPTDEELNELKAAAAQQLQATDDEEQRNTPSPVHSPLARELEMEDDAVSIISTVATPELLPSNDADTKVGVILPPPLVPTSLVDPHAHLLSLDSATVIASENEKEELENTLERGIKAGIVVRGFRGEHVVVDIDVEAMKEKVGWAAQRKEMRVSRMSAQASMSASHNEQPATDQDTPSSQEDTEPDTERARQQWLKTNPLRMGAGRAGSISSVMVESGDKHRIEKVGKVTRKQANVYRMKPPTSLTAQPEEPVVLDAIVVPARKEAEERSDEGREGGEDVGETEESERIAEDGHPESGQDGNEIEDGERKEDTDAEGLQSVEEDHLEQIDESGLEADGNGDEAERTESAEQAPGLVPAILPISSPPRTPTRSNIQSPLLLSSTSQTISTHHASGPAPSQTLTGPPPQGYVDYGASLLRSVIASIPAASLNPNFSPTASLSELRPFVFEESHLLSARSMHSVMHSGHTSFITSLAPFGDASMVLSTSSDGTVSVWNALKGERVFSNSDNIAQPVSIEQQSTAITRLSSGFLTRSSTIFLPSLALDPIVKPTFGPILSASPISSYQPFSVVAAAQHTVLLFE</sequence>
<dbReference type="InterPro" id="IPR019775">
    <property type="entry name" value="WD40_repeat_CS"/>
</dbReference>
<evidence type="ECO:0000313" key="6">
    <source>
        <dbReference type="Proteomes" id="UP001281761"/>
    </source>
</evidence>
<evidence type="ECO:0000256" key="1">
    <source>
        <dbReference type="ARBA" id="ARBA00022574"/>
    </source>
</evidence>
<feature type="region of interest" description="Disordered" evidence="4">
    <location>
        <begin position="847"/>
        <end position="991"/>
    </location>
</feature>
<dbReference type="EMBL" id="JARBJD010000252">
    <property type="protein sequence ID" value="KAK2945633.1"/>
    <property type="molecule type" value="Genomic_DNA"/>
</dbReference>
<feature type="repeat" description="WD" evidence="3">
    <location>
        <begin position="203"/>
        <end position="229"/>
    </location>
</feature>
<evidence type="ECO:0000313" key="5">
    <source>
        <dbReference type="EMBL" id="KAK2945633.1"/>
    </source>
</evidence>
<dbReference type="InterPro" id="IPR020472">
    <property type="entry name" value="WD40_PAC1"/>
</dbReference>
<protein>
    <recommendedName>
        <fullName evidence="7">WD40 repeat-like protein</fullName>
    </recommendedName>
</protein>
<feature type="repeat" description="WD" evidence="3">
    <location>
        <begin position="235"/>
        <end position="269"/>
    </location>
</feature>
<feature type="region of interest" description="Disordered" evidence="4">
    <location>
        <begin position="597"/>
        <end position="618"/>
    </location>
</feature>
<evidence type="ECO:0008006" key="7">
    <source>
        <dbReference type="Google" id="ProtNLM"/>
    </source>
</evidence>
<feature type="region of interest" description="Disordered" evidence="4">
    <location>
        <begin position="737"/>
        <end position="778"/>
    </location>
</feature>
<feature type="repeat" description="WD" evidence="3">
    <location>
        <begin position="1047"/>
        <end position="1088"/>
    </location>
</feature>
<dbReference type="Proteomes" id="UP001281761">
    <property type="component" value="Unassembled WGS sequence"/>
</dbReference>
<dbReference type="SUPFAM" id="SSF50978">
    <property type="entry name" value="WD40 repeat-like"/>
    <property type="match status" value="1"/>
</dbReference>
<keyword evidence="6" id="KW-1185">Reference proteome</keyword>
<accession>A0ABQ9X206</accession>
<dbReference type="InterPro" id="IPR001680">
    <property type="entry name" value="WD40_rpt"/>
</dbReference>
<evidence type="ECO:0000256" key="2">
    <source>
        <dbReference type="ARBA" id="ARBA00022737"/>
    </source>
</evidence>
<feature type="compositionally biased region" description="Basic and acidic residues" evidence="4">
    <location>
        <begin position="847"/>
        <end position="861"/>
    </location>
</feature>
<dbReference type="PROSITE" id="PS50082">
    <property type="entry name" value="WD_REPEATS_2"/>
    <property type="match status" value="4"/>
</dbReference>
<dbReference type="SMART" id="SM00320">
    <property type="entry name" value="WD40"/>
    <property type="match status" value="5"/>
</dbReference>
<dbReference type="PROSITE" id="PS50294">
    <property type="entry name" value="WD_REPEATS_REGION"/>
    <property type="match status" value="3"/>
</dbReference>
<dbReference type="InterPro" id="IPR015943">
    <property type="entry name" value="WD40/YVTN_repeat-like_dom_sf"/>
</dbReference>
<feature type="compositionally biased region" description="Low complexity" evidence="4">
    <location>
        <begin position="738"/>
        <end position="749"/>
    </location>
</feature>
<proteinExistence type="predicted"/>
<name>A0ABQ9X206_9EUKA</name>
<reference evidence="5 6" key="1">
    <citation type="journal article" date="2022" name="bioRxiv">
        <title>Genomics of Preaxostyla Flagellates Illuminates Evolutionary Transitions and the Path Towards Mitochondrial Loss.</title>
        <authorList>
            <person name="Novak L.V.F."/>
            <person name="Treitli S.C."/>
            <person name="Pyrih J."/>
            <person name="Halakuc P."/>
            <person name="Pipaliya S.V."/>
            <person name="Vacek V."/>
            <person name="Brzon O."/>
            <person name="Soukal P."/>
            <person name="Eme L."/>
            <person name="Dacks J.B."/>
            <person name="Karnkowska A."/>
            <person name="Elias M."/>
            <person name="Hampl V."/>
        </authorList>
    </citation>
    <scope>NUCLEOTIDE SEQUENCE [LARGE SCALE GENOMIC DNA]</scope>
    <source>
        <strain evidence="5">NAU3</strain>
        <tissue evidence="5">Gut</tissue>
    </source>
</reference>
<feature type="compositionally biased region" description="Basic and acidic residues" evidence="4">
    <location>
        <begin position="870"/>
        <end position="881"/>
    </location>
</feature>
<keyword evidence="2" id="KW-0677">Repeat</keyword>
<dbReference type="InterPro" id="IPR036322">
    <property type="entry name" value="WD40_repeat_dom_sf"/>
</dbReference>
<feature type="repeat" description="WD" evidence="3">
    <location>
        <begin position="58"/>
        <end position="97"/>
    </location>
</feature>
<dbReference type="PRINTS" id="PR00320">
    <property type="entry name" value="GPROTEINBRPT"/>
</dbReference>
<dbReference type="PANTHER" id="PTHR44129">
    <property type="entry name" value="WD REPEAT-CONTAINING PROTEIN POP1"/>
    <property type="match status" value="1"/>
</dbReference>
<organism evidence="5 6">
    <name type="scientific">Blattamonas nauphoetae</name>
    <dbReference type="NCBI Taxonomy" id="2049346"/>
    <lineage>
        <taxon>Eukaryota</taxon>
        <taxon>Metamonada</taxon>
        <taxon>Preaxostyla</taxon>
        <taxon>Oxymonadida</taxon>
        <taxon>Blattamonas</taxon>
    </lineage>
</organism>
<feature type="compositionally biased region" description="Acidic residues" evidence="4">
    <location>
        <begin position="913"/>
        <end position="925"/>
    </location>
</feature>
<evidence type="ECO:0000256" key="4">
    <source>
        <dbReference type="SAM" id="MobiDB-lite"/>
    </source>
</evidence>
<comment type="caution">
    <text evidence="5">The sequence shown here is derived from an EMBL/GenBank/DDBJ whole genome shotgun (WGS) entry which is preliminary data.</text>
</comment>
<dbReference type="Gene3D" id="2.130.10.10">
    <property type="entry name" value="YVTN repeat-like/Quinoprotein amine dehydrogenase"/>
    <property type="match status" value="3"/>
</dbReference>
<dbReference type="InterPro" id="IPR050349">
    <property type="entry name" value="WD_LIS1/nudF_dynein_reg"/>
</dbReference>
<feature type="compositionally biased region" description="Low complexity" evidence="4">
    <location>
        <begin position="953"/>
        <end position="973"/>
    </location>
</feature>
<dbReference type="PROSITE" id="PS00678">
    <property type="entry name" value="WD_REPEATS_1"/>
    <property type="match status" value="2"/>
</dbReference>
<keyword evidence="1 3" id="KW-0853">WD repeat</keyword>
<gene>
    <name evidence="5" type="ORF">BLNAU_19430</name>
</gene>
<feature type="region of interest" description="Disordered" evidence="4">
    <location>
        <begin position="518"/>
        <end position="548"/>
    </location>
</feature>
<dbReference type="Pfam" id="PF00400">
    <property type="entry name" value="WD40"/>
    <property type="match status" value="4"/>
</dbReference>